<dbReference type="Proteomes" id="UP001595075">
    <property type="component" value="Unassembled WGS sequence"/>
</dbReference>
<evidence type="ECO:0000313" key="3">
    <source>
        <dbReference type="Proteomes" id="UP001595075"/>
    </source>
</evidence>
<proteinExistence type="predicted"/>
<dbReference type="InterPro" id="IPR011333">
    <property type="entry name" value="SKP1/BTB/POZ_sf"/>
</dbReference>
<feature type="compositionally biased region" description="Acidic residues" evidence="1">
    <location>
        <begin position="240"/>
        <end position="255"/>
    </location>
</feature>
<evidence type="ECO:0008006" key="4">
    <source>
        <dbReference type="Google" id="ProtNLM"/>
    </source>
</evidence>
<protein>
    <recommendedName>
        <fullName evidence="4">BTB domain-containing protein</fullName>
    </recommendedName>
</protein>
<reference evidence="2 3" key="1">
    <citation type="journal article" date="2024" name="Commun. Biol.">
        <title>Comparative genomic analysis of thermophilic fungi reveals convergent evolutionary adaptations and gene losses.</title>
        <authorList>
            <person name="Steindorff A.S."/>
            <person name="Aguilar-Pontes M.V."/>
            <person name="Robinson A.J."/>
            <person name="Andreopoulos B."/>
            <person name="LaButti K."/>
            <person name="Kuo A."/>
            <person name="Mondo S."/>
            <person name="Riley R."/>
            <person name="Otillar R."/>
            <person name="Haridas S."/>
            <person name="Lipzen A."/>
            <person name="Grimwood J."/>
            <person name="Schmutz J."/>
            <person name="Clum A."/>
            <person name="Reid I.D."/>
            <person name="Moisan M.C."/>
            <person name="Butler G."/>
            <person name="Nguyen T.T.M."/>
            <person name="Dewar K."/>
            <person name="Conant G."/>
            <person name="Drula E."/>
            <person name="Henrissat B."/>
            <person name="Hansel C."/>
            <person name="Singer S."/>
            <person name="Hutchinson M.I."/>
            <person name="de Vries R.P."/>
            <person name="Natvig D.O."/>
            <person name="Powell A.J."/>
            <person name="Tsang A."/>
            <person name="Grigoriev I.V."/>
        </authorList>
    </citation>
    <scope>NUCLEOTIDE SEQUENCE [LARGE SCALE GENOMIC DNA]</scope>
    <source>
        <strain evidence="2 3">CBS 494.80</strain>
    </source>
</reference>
<accession>A0ABR4CUJ8</accession>
<keyword evidence="3" id="KW-1185">Reference proteome</keyword>
<evidence type="ECO:0000313" key="2">
    <source>
        <dbReference type="EMBL" id="KAL2072754.1"/>
    </source>
</evidence>
<dbReference type="PANTHER" id="PTHR47843:SF2">
    <property type="entry name" value="BTB DOMAIN-CONTAINING PROTEIN"/>
    <property type="match status" value="1"/>
</dbReference>
<evidence type="ECO:0000256" key="1">
    <source>
        <dbReference type="SAM" id="MobiDB-lite"/>
    </source>
</evidence>
<feature type="compositionally biased region" description="Basic and acidic residues" evidence="1">
    <location>
        <begin position="256"/>
        <end position="266"/>
    </location>
</feature>
<dbReference type="Gene3D" id="3.30.710.10">
    <property type="entry name" value="Potassium Channel Kv1.1, Chain A"/>
    <property type="match status" value="1"/>
</dbReference>
<dbReference type="PANTHER" id="PTHR47843">
    <property type="entry name" value="BTB DOMAIN-CONTAINING PROTEIN-RELATED"/>
    <property type="match status" value="1"/>
</dbReference>
<gene>
    <name evidence="2" type="ORF">VTL71DRAFT_12097</name>
</gene>
<organism evidence="2 3">
    <name type="scientific">Oculimacula yallundae</name>
    <dbReference type="NCBI Taxonomy" id="86028"/>
    <lineage>
        <taxon>Eukaryota</taxon>
        <taxon>Fungi</taxon>
        <taxon>Dikarya</taxon>
        <taxon>Ascomycota</taxon>
        <taxon>Pezizomycotina</taxon>
        <taxon>Leotiomycetes</taxon>
        <taxon>Helotiales</taxon>
        <taxon>Ploettnerulaceae</taxon>
        <taxon>Oculimacula</taxon>
    </lineage>
</organism>
<name>A0ABR4CUJ8_9HELO</name>
<dbReference type="EMBL" id="JAZHXI010000004">
    <property type="protein sequence ID" value="KAL2072754.1"/>
    <property type="molecule type" value="Genomic_DNA"/>
</dbReference>
<comment type="caution">
    <text evidence="2">The sequence shown here is derived from an EMBL/GenBank/DDBJ whole genome shotgun (WGS) entry which is preliminary data.</text>
</comment>
<dbReference type="CDD" id="cd18186">
    <property type="entry name" value="BTB_POZ_ZBTB_KLHL-like"/>
    <property type="match status" value="1"/>
</dbReference>
<feature type="region of interest" description="Disordered" evidence="1">
    <location>
        <begin position="231"/>
        <end position="266"/>
    </location>
</feature>
<sequence>MASLSRRQRGRVGKRKPPLISLYVYVMLSEPTPATNFSTLTQPSPNSDPEDIVTLIAGEDLSEKPMNVHKEVACHYSPVLKAAFNRRFQEGESQTYRIEDYMYNRNLDIDSFDPIPADKNLADKMLIEIWVLADKLLIPGLQNFAIFELEDLGKRYKTTSTDCLEYVYERTPSGSPLRKFFLQQCAFNVTSKRFLERPEQFPKEMLLKLATVMNDAISQLSPAQKKGMAKHVTYFKADEGETTDEDEDESIDEGEKEDKNGDQDQN</sequence>
<dbReference type="SUPFAM" id="SSF54695">
    <property type="entry name" value="POZ domain"/>
    <property type="match status" value="1"/>
</dbReference>